<dbReference type="RefSeq" id="WP_203652829.1">
    <property type="nucleotide sequence ID" value="NZ_BONR01000001.1"/>
</dbReference>
<comment type="cofactor">
    <cofactor evidence="1">
        <name>pyridoxal 5'-phosphate</name>
        <dbReference type="ChEBI" id="CHEBI:597326"/>
    </cofactor>
</comment>
<keyword evidence="3" id="KW-0413">Isomerase</keyword>
<dbReference type="GO" id="GO:0005829">
    <property type="term" value="C:cytosol"/>
    <property type="evidence" value="ECO:0007669"/>
    <property type="project" value="TreeGrafter"/>
</dbReference>
<dbReference type="SUPFAM" id="SSF51419">
    <property type="entry name" value="PLP-binding barrel"/>
    <property type="match status" value="1"/>
</dbReference>
<protein>
    <recommendedName>
        <fullName evidence="4">Alanine racemase N-terminal domain-containing protein</fullName>
    </recommendedName>
</protein>
<dbReference type="InterPro" id="IPR001608">
    <property type="entry name" value="Ala_racemase_N"/>
</dbReference>
<dbReference type="AlphaFoldDB" id="A0A919UF70"/>
<evidence type="ECO:0000313" key="5">
    <source>
        <dbReference type="EMBL" id="GIG53352.1"/>
    </source>
</evidence>
<keyword evidence="2" id="KW-0663">Pyridoxal phosphate</keyword>
<dbReference type="Pfam" id="PF01168">
    <property type="entry name" value="Ala_racemase_N"/>
    <property type="match status" value="1"/>
</dbReference>
<dbReference type="EMBL" id="BONR01000001">
    <property type="protein sequence ID" value="GIG53352.1"/>
    <property type="molecule type" value="Genomic_DNA"/>
</dbReference>
<gene>
    <name evidence="5" type="ORF">Dac01nite_01040</name>
</gene>
<evidence type="ECO:0000313" key="6">
    <source>
        <dbReference type="Proteomes" id="UP000652354"/>
    </source>
</evidence>
<reference evidence="5" key="1">
    <citation type="submission" date="2021-01" db="EMBL/GenBank/DDBJ databases">
        <title>Whole genome shotgun sequence of Demequina activiva NBRC 110675.</title>
        <authorList>
            <person name="Komaki H."/>
            <person name="Tamura T."/>
        </authorList>
    </citation>
    <scope>NUCLEOTIDE SEQUENCE</scope>
    <source>
        <strain evidence="5">NBRC 110675</strain>
    </source>
</reference>
<evidence type="ECO:0000256" key="2">
    <source>
        <dbReference type="ARBA" id="ARBA00022898"/>
    </source>
</evidence>
<comment type="caution">
    <text evidence="5">The sequence shown here is derived from an EMBL/GenBank/DDBJ whole genome shotgun (WGS) entry which is preliminary data.</text>
</comment>
<dbReference type="PANTHER" id="PTHR30511">
    <property type="entry name" value="ALANINE RACEMASE"/>
    <property type="match status" value="1"/>
</dbReference>
<dbReference type="GO" id="GO:0008784">
    <property type="term" value="F:alanine racemase activity"/>
    <property type="evidence" value="ECO:0007669"/>
    <property type="project" value="TreeGrafter"/>
</dbReference>
<evidence type="ECO:0000256" key="3">
    <source>
        <dbReference type="ARBA" id="ARBA00023235"/>
    </source>
</evidence>
<feature type="domain" description="Alanine racemase N-terminal" evidence="4">
    <location>
        <begin position="8"/>
        <end position="224"/>
    </location>
</feature>
<evidence type="ECO:0000256" key="1">
    <source>
        <dbReference type="ARBA" id="ARBA00001933"/>
    </source>
</evidence>
<keyword evidence="6" id="KW-1185">Reference proteome</keyword>
<evidence type="ECO:0000259" key="4">
    <source>
        <dbReference type="Pfam" id="PF01168"/>
    </source>
</evidence>
<organism evidence="5 6">
    <name type="scientific">Demequina activiva</name>
    <dbReference type="NCBI Taxonomy" id="1582364"/>
    <lineage>
        <taxon>Bacteria</taxon>
        <taxon>Bacillati</taxon>
        <taxon>Actinomycetota</taxon>
        <taxon>Actinomycetes</taxon>
        <taxon>Micrococcales</taxon>
        <taxon>Demequinaceae</taxon>
        <taxon>Demequina</taxon>
    </lineage>
</organism>
<dbReference type="CDD" id="cd06815">
    <property type="entry name" value="PLPDE_III_AR_like_1"/>
    <property type="match status" value="1"/>
</dbReference>
<sequence>MISPRIEIDLAAIEHNARSLVTRLAKRGIGVTGVTKATLGSPEIAKAMLRGGVTRIGDSRIENLEALRDGGIRVPLMLLRAPAPDWADRAVASASITLLSDAAVVEALSVAAGRRALTHGVILMVELGDLREGVMVADVLDAARSISRTRHVTLAGLGTNLACRSGVIPGSDQMQELSALATAISAKFGVPAPLVTGGNSSNLGWALGRAPVGNVNDLRLGEAILLGIDPLTREPIEGLRTDAFCLVAPVIESLDKPSAPWGLRGQGAFGSAPAARERGTIIQTIVALGRQDVDAAGLTPPVGMRVLAASSDHLVMETPGRLVAGAEVRFGLDYSALMRAMTSPFVVERLVTTPAPVPA</sequence>
<dbReference type="Gene3D" id="3.20.20.10">
    <property type="entry name" value="Alanine racemase"/>
    <property type="match status" value="1"/>
</dbReference>
<name>A0A919UF70_9MICO</name>
<accession>A0A919UF70</accession>
<dbReference type="InterPro" id="IPR029066">
    <property type="entry name" value="PLP-binding_barrel"/>
</dbReference>
<dbReference type="GO" id="GO:0030170">
    <property type="term" value="F:pyridoxal phosphate binding"/>
    <property type="evidence" value="ECO:0007669"/>
    <property type="project" value="TreeGrafter"/>
</dbReference>
<proteinExistence type="predicted"/>
<dbReference type="PANTHER" id="PTHR30511:SF3">
    <property type="entry name" value="LYSINE RACEMASE"/>
    <property type="match status" value="1"/>
</dbReference>
<dbReference type="Proteomes" id="UP000652354">
    <property type="component" value="Unassembled WGS sequence"/>
</dbReference>
<dbReference type="InterPro" id="IPR000821">
    <property type="entry name" value="Ala_racemase"/>
</dbReference>